<dbReference type="PROSITE" id="PS00455">
    <property type="entry name" value="AMP_BINDING"/>
    <property type="match status" value="1"/>
</dbReference>
<dbReference type="PANTHER" id="PTHR24096:SF149">
    <property type="entry name" value="AMP-BINDING DOMAIN-CONTAINING PROTEIN-RELATED"/>
    <property type="match status" value="1"/>
</dbReference>
<dbReference type="AlphaFoldDB" id="A0A5E8B7P9"/>
<dbReference type="GO" id="GO:0016405">
    <property type="term" value="F:CoA-ligase activity"/>
    <property type="evidence" value="ECO:0007669"/>
    <property type="project" value="TreeGrafter"/>
</dbReference>
<keyword evidence="6" id="KW-1185">Reference proteome</keyword>
<comment type="similarity">
    <text evidence="1">Belongs to the ATP-dependent AMP-binding enzyme family.</text>
</comment>
<evidence type="ECO:0008006" key="7">
    <source>
        <dbReference type="Google" id="ProtNLM"/>
    </source>
</evidence>
<sequence length="572" mass="63404">MSALTRKENGQTIHLSPWELKHEHIPTSNAVEFLFTRPGLDPKTSNPDHKLYIDSHDSSHYITVAQHRDLVGRITYILQNKYNLRVGDTVCLLLTNSIYLPALHLGILATGAAISPANIAYLPHELHHQLNVSQSKLIIGLEKFLPIARAATKDFSPVPIEDIFTFDSLLEEAKNPQTPKASPVKFVGDESKERHAYYCFSSGTSGVPKGVATSHFNVVSDVLQQHISARDALYLPNGVYGAVLPMSHIYGLTTFIYSVPTIAQSTIIVFDKFDFEFLLQKIQEHGVTFLHVVPPMAVLFAKSHVLDKYLDKVRLTLKGFLSGAAPLSQSLIDEIADRLKNGISITQSYGLTETTSINTFGSFKPGLDKYDAESCGWLMPGLEARLVDADGNDVHGIGPEHRGEVWLRGPNIMKSYLRNPKATVETFDHTGRWLRTGDVGIVTPDGQWYIVDRVKELIKSKGHQVAPAELESILLEHPDVIDAAVTGINLPEEGTELPRAYIVLSSKDIDPLAIKAWFDNKVSRHKQLWGGVVVLDSVPKSASGKIQRRLLRDRKNDTVYGYRTGASSKPKL</sequence>
<evidence type="ECO:0000256" key="1">
    <source>
        <dbReference type="ARBA" id="ARBA00006432"/>
    </source>
</evidence>
<dbReference type="GeneID" id="43579643"/>
<dbReference type="SUPFAM" id="SSF56801">
    <property type="entry name" value="Acetyl-CoA synthetase-like"/>
    <property type="match status" value="1"/>
</dbReference>
<dbReference type="PANTHER" id="PTHR24096">
    <property type="entry name" value="LONG-CHAIN-FATTY-ACID--COA LIGASE"/>
    <property type="match status" value="1"/>
</dbReference>
<name>A0A5E8B7P9_9ASCO</name>
<evidence type="ECO:0000259" key="4">
    <source>
        <dbReference type="Pfam" id="PF13193"/>
    </source>
</evidence>
<evidence type="ECO:0000259" key="3">
    <source>
        <dbReference type="Pfam" id="PF00501"/>
    </source>
</evidence>
<dbReference type="Proteomes" id="UP000398389">
    <property type="component" value="Unassembled WGS sequence"/>
</dbReference>
<dbReference type="InterPro" id="IPR045851">
    <property type="entry name" value="AMP-bd_C_sf"/>
</dbReference>
<evidence type="ECO:0000313" key="5">
    <source>
        <dbReference type="EMBL" id="VVT45634.1"/>
    </source>
</evidence>
<protein>
    <recommendedName>
        <fullName evidence="7">AMP-dependent synthetase/ligase domain-containing protein</fullName>
    </recommendedName>
</protein>
<dbReference type="EMBL" id="CABVLU010000001">
    <property type="protein sequence ID" value="VVT45634.1"/>
    <property type="molecule type" value="Genomic_DNA"/>
</dbReference>
<gene>
    <name evidence="5" type="ORF">SAPINGB_P000820</name>
</gene>
<feature type="domain" description="AMP-binding enzyme C-terminal" evidence="4">
    <location>
        <begin position="469"/>
        <end position="545"/>
    </location>
</feature>
<dbReference type="Pfam" id="PF13193">
    <property type="entry name" value="AMP-binding_C"/>
    <property type="match status" value="1"/>
</dbReference>
<dbReference type="GO" id="GO:0019748">
    <property type="term" value="P:secondary metabolic process"/>
    <property type="evidence" value="ECO:0007669"/>
    <property type="project" value="TreeGrafter"/>
</dbReference>
<dbReference type="Pfam" id="PF00501">
    <property type="entry name" value="AMP-binding"/>
    <property type="match status" value="1"/>
</dbReference>
<dbReference type="Gene3D" id="3.40.50.12780">
    <property type="entry name" value="N-terminal domain of ligase-like"/>
    <property type="match status" value="1"/>
</dbReference>
<dbReference type="RefSeq" id="XP_031851434.1">
    <property type="nucleotide sequence ID" value="XM_031995543.1"/>
</dbReference>
<feature type="domain" description="AMP-dependent synthetase/ligase" evidence="3">
    <location>
        <begin position="46"/>
        <end position="417"/>
    </location>
</feature>
<evidence type="ECO:0000313" key="6">
    <source>
        <dbReference type="Proteomes" id="UP000398389"/>
    </source>
</evidence>
<dbReference type="Gene3D" id="3.30.300.30">
    <property type="match status" value="1"/>
</dbReference>
<dbReference type="InterPro" id="IPR020845">
    <property type="entry name" value="AMP-binding_CS"/>
</dbReference>
<dbReference type="InterPro" id="IPR025110">
    <property type="entry name" value="AMP-bd_C"/>
</dbReference>
<organism evidence="5 6">
    <name type="scientific">Magnusiomyces paraingens</name>
    <dbReference type="NCBI Taxonomy" id="2606893"/>
    <lineage>
        <taxon>Eukaryota</taxon>
        <taxon>Fungi</taxon>
        <taxon>Dikarya</taxon>
        <taxon>Ascomycota</taxon>
        <taxon>Saccharomycotina</taxon>
        <taxon>Dipodascomycetes</taxon>
        <taxon>Dipodascales</taxon>
        <taxon>Dipodascaceae</taxon>
        <taxon>Magnusiomyces</taxon>
    </lineage>
</organism>
<dbReference type="InterPro" id="IPR000873">
    <property type="entry name" value="AMP-dep_synth/lig_dom"/>
</dbReference>
<evidence type="ECO:0000256" key="2">
    <source>
        <dbReference type="ARBA" id="ARBA00022598"/>
    </source>
</evidence>
<accession>A0A5E8B7P9</accession>
<dbReference type="InterPro" id="IPR042099">
    <property type="entry name" value="ANL_N_sf"/>
</dbReference>
<reference evidence="5 6" key="1">
    <citation type="submission" date="2019-09" db="EMBL/GenBank/DDBJ databases">
        <authorList>
            <person name="Brejova B."/>
        </authorList>
    </citation>
    <scope>NUCLEOTIDE SEQUENCE [LARGE SCALE GENOMIC DNA]</scope>
</reference>
<dbReference type="OrthoDB" id="1700726at2759"/>
<proteinExistence type="inferred from homology"/>
<keyword evidence="2" id="KW-0436">Ligase</keyword>